<dbReference type="RefSeq" id="WP_124868444.1">
    <property type="nucleotide sequence ID" value="NZ_CP034183.1"/>
</dbReference>
<protein>
    <submittedName>
        <fullName evidence="2">Uncharacterized protein</fullName>
    </submittedName>
</protein>
<name>A0A3G8Y9Z9_9DEIO</name>
<evidence type="ECO:0000313" key="2">
    <source>
        <dbReference type="EMBL" id="AZI42188.1"/>
    </source>
</evidence>
<organism evidence="2 3">
    <name type="scientific">Deinococcus psychrotolerans</name>
    <dbReference type="NCBI Taxonomy" id="2489213"/>
    <lineage>
        <taxon>Bacteria</taxon>
        <taxon>Thermotogati</taxon>
        <taxon>Deinococcota</taxon>
        <taxon>Deinococci</taxon>
        <taxon>Deinococcales</taxon>
        <taxon>Deinococcaceae</taxon>
        <taxon>Deinococcus</taxon>
    </lineage>
</organism>
<reference evidence="2 3" key="1">
    <citation type="submission" date="2018-11" db="EMBL/GenBank/DDBJ databases">
        <title>Deinococcus shelandsis sp. nov., isolated from South Shetland Islands soil of Antarctica.</title>
        <authorList>
            <person name="Tian J."/>
        </authorList>
    </citation>
    <scope>NUCLEOTIDE SEQUENCE [LARGE SCALE GENOMIC DNA]</scope>
    <source>
        <strain evidence="2 3">S14-83T</strain>
    </source>
</reference>
<proteinExistence type="predicted"/>
<keyword evidence="3" id="KW-1185">Reference proteome</keyword>
<feature type="signal peptide" evidence="1">
    <location>
        <begin position="1"/>
        <end position="20"/>
    </location>
</feature>
<feature type="chain" id="PRO_5018002852" evidence="1">
    <location>
        <begin position="21"/>
        <end position="131"/>
    </location>
</feature>
<sequence length="131" mass="14532">MKRYLCILTFFLTGHPLAAAASSSTLNSDILINIMVTPAEAACTKIRIRLWEENKQILDVYVSPDGKNKFMLGKTFPKLTKGGDYRVVSECLDLRKGGFSNSGGLNFVYDGRPLIFNFNTSSYTISRGSVH</sequence>
<dbReference type="KEGG" id="dph:EHF33_05030"/>
<accession>A0A3G8Y9Z9</accession>
<keyword evidence="1" id="KW-0732">Signal</keyword>
<dbReference type="EMBL" id="CP034183">
    <property type="protein sequence ID" value="AZI42188.1"/>
    <property type="molecule type" value="Genomic_DNA"/>
</dbReference>
<evidence type="ECO:0000313" key="3">
    <source>
        <dbReference type="Proteomes" id="UP000276417"/>
    </source>
</evidence>
<dbReference type="AlphaFoldDB" id="A0A3G8Y9Z9"/>
<evidence type="ECO:0000256" key="1">
    <source>
        <dbReference type="SAM" id="SignalP"/>
    </source>
</evidence>
<gene>
    <name evidence="2" type="ORF">EHF33_05030</name>
</gene>
<dbReference type="OrthoDB" id="9833408at2"/>
<dbReference type="Proteomes" id="UP000276417">
    <property type="component" value="Chromosome 1"/>
</dbReference>